<name>A0AAU1M585_9ACTN</name>
<reference evidence="3" key="1">
    <citation type="submission" date="2022-10" db="EMBL/GenBank/DDBJ databases">
        <title>The complete genomes of actinobacterial strains from the NBC collection.</title>
        <authorList>
            <person name="Joergensen T.S."/>
            <person name="Alvarez Arevalo M."/>
            <person name="Sterndorff E.B."/>
            <person name="Faurdal D."/>
            <person name="Vuksanovic O."/>
            <person name="Mourched A.-S."/>
            <person name="Charusanti P."/>
            <person name="Shaw S."/>
            <person name="Blin K."/>
            <person name="Weber T."/>
        </authorList>
    </citation>
    <scope>NUCLEOTIDE SEQUENCE</scope>
    <source>
        <strain evidence="3">NBC_00148</strain>
        <plasmid evidence="3">unnamed1</plasmid>
    </source>
</reference>
<gene>
    <name evidence="3" type="ORF">OG222_36845</name>
</gene>
<evidence type="ECO:0000256" key="1">
    <source>
        <dbReference type="SAM" id="MobiDB-lite"/>
    </source>
</evidence>
<organism evidence="3">
    <name type="scientific">Streptomyces sp. NBC_00148</name>
    <dbReference type="NCBI Taxonomy" id="2903626"/>
    <lineage>
        <taxon>Bacteria</taxon>
        <taxon>Bacillati</taxon>
        <taxon>Actinomycetota</taxon>
        <taxon>Actinomycetes</taxon>
        <taxon>Kitasatosporales</taxon>
        <taxon>Streptomycetaceae</taxon>
        <taxon>Streptomyces</taxon>
    </lineage>
</organism>
<feature type="compositionally biased region" description="Low complexity" evidence="1">
    <location>
        <begin position="56"/>
        <end position="65"/>
    </location>
</feature>
<geneLocation type="plasmid" evidence="3">
    <name>unnamed1</name>
</geneLocation>
<evidence type="ECO:0000256" key="2">
    <source>
        <dbReference type="SAM" id="SignalP"/>
    </source>
</evidence>
<dbReference type="AlphaFoldDB" id="A0AAU1M585"/>
<accession>A0AAU1M585</accession>
<sequence>MMRTRRPRAIPFVAATLAVALASGCSGSTDGEQDQANAKPASSAPPPTGVGPYPTPSDVDTSPTPAREPSKAPAQPHGGIPSPESVDQRDAAAVSKGALTAMLTYDTATDASRTEASRRMVAAGWCTAAYGAKAKAGGSQSASGASWTTWTSHRAYTTVDLTSADQAGRPADTETTAFRQWAVVITPHGRDKWIGPPENYTAFVELVRSGKGASWRLNSLSLQ</sequence>
<evidence type="ECO:0008006" key="4">
    <source>
        <dbReference type="Google" id="ProtNLM"/>
    </source>
</evidence>
<proteinExistence type="predicted"/>
<feature type="region of interest" description="Disordered" evidence="1">
    <location>
        <begin position="24"/>
        <end position="92"/>
    </location>
</feature>
<keyword evidence="2" id="KW-0732">Signal</keyword>
<evidence type="ECO:0000313" key="3">
    <source>
        <dbReference type="EMBL" id="WTQ78759.1"/>
    </source>
</evidence>
<dbReference type="PROSITE" id="PS51257">
    <property type="entry name" value="PROKAR_LIPOPROTEIN"/>
    <property type="match status" value="1"/>
</dbReference>
<protein>
    <recommendedName>
        <fullName evidence="4">Lipoprotein</fullName>
    </recommendedName>
</protein>
<dbReference type="EMBL" id="CP108170">
    <property type="protein sequence ID" value="WTQ78759.1"/>
    <property type="molecule type" value="Genomic_DNA"/>
</dbReference>
<feature type="signal peptide" evidence="2">
    <location>
        <begin position="1"/>
        <end position="22"/>
    </location>
</feature>
<keyword evidence="3" id="KW-0614">Plasmid</keyword>
<feature type="compositionally biased region" description="Pro residues" evidence="1">
    <location>
        <begin position="43"/>
        <end position="55"/>
    </location>
</feature>
<feature type="chain" id="PRO_5043535575" description="Lipoprotein" evidence="2">
    <location>
        <begin position="23"/>
        <end position="223"/>
    </location>
</feature>